<evidence type="ECO:0000256" key="2">
    <source>
        <dbReference type="SAM" id="SignalP"/>
    </source>
</evidence>
<gene>
    <name evidence="3" type="ORF">CLV45_3858</name>
</gene>
<organism evidence="3 4">
    <name type="scientific">Hymenobacter chitinivorans DSM 11115</name>
    <dbReference type="NCBI Taxonomy" id="1121954"/>
    <lineage>
        <taxon>Bacteria</taxon>
        <taxon>Pseudomonadati</taxon>
        <taxon>Bacteroidota</taxon>
        <taxon>Cytophagia</taxon>
        <taxon>Cytophagales</taxon>
        <taxon>Hymenobacteraceae</taxon>
        <taxon>Hymenobacter</taxon>
    </lineage>
</organism>
<dbReference type="OrthoDB" id="885838at2"/>
<evidence type="ECO:0000313" key="4">
    <source>
        <dbReference type="Proteomes" id="UP000228535"/>
    </source>
</evidence>
<protein>
    <submittedName>
        <fullName evidence="3">Uncharacterized protein</fullName>
    </submittedName>
</protein>
<comment type="caution">
    <text evidence="3">The sequence shown here is derived from an EMBL/GenBank/DDBJ whole genome shotgun (WGS) entry which is preliminary data.</text>
</comment>
<dbReference type="RefSeq" id="WP_100338093.1">
    <property type="nucleotide sequence ID" value="NZ_PGFA01000003.1"/>
</dbReference>
<dbReference type="EMBL" id="PGFA01000003">
    <property type="protein sequence ID" value="PJJ53199.1"/>
    <property type="molecule type" value="Genomic_DNA"/>
</dbReference>
<proteinExistence type="predicted"/>
<reference evidence="3 4" key="1">
    <citation type="submission" date="2017-11" db="EMBL/GenBank/DDBJ databases">
        <title>Genomic Encyclopedia of Archaeal and Bacterial Type Strains, Phase II (KMG-II): From Individual Species to Whole Genera.</title>
        <authorList>
            <person name="Goeker M."/>
        </authorList>
    </citation>
    <scope>NUCLEOTIDE SEQUENCE [LARGE SCALE GENOMIC DNA]</scope>
    <source>
        <strain evidence="3 4">DSM 11115</strain>
    </source>
</reference>
<keyword evidence="2" id="KW-0732">Signal</keyword>
<dbReference type="Proteomes" id="UP000228535">
    <property type="component" value="Unassembled WGS sequence"/>
</dbReference>
<feature type="region of interest" description="Disordered" evidence="1">
    <location>
        <begin position="47"/>
        <end position="82"/>
    </location>
</feature>
<name>A0A2M9B5I4_9BACT</name>
<accession>A0A2M9B5I4</accession>
<keyword evidence="4" id="KW-1185">Reference proteome</keyword>
<dbReference type="AlphaFoldDB" id="A0A2M9B5I4"/>
<feature type="chain" id="PRO_5014961329" evidence="2">
    <location>
        <begin position="22"/>
        <end position="177"/>
    </location>
</feature>
<feature type="signal peptide" evidence="2">
    <location>
        <begin position="1"/>
        <end position="21"/>
    </location>
</feature>
<sequence length="177" mass="18589">MNRFLSAAFFCVVLSAASAQAQTKNTSAAAATDWAQPELDPWTMNTPKAAEKAAQPTAATDEPATYNTGWSSAPGISLSLHDKPSTDWWGRPLKKKAKSNLTTAPVAQAATADEASDDPMMHSSGVMIAPGMNTAPYRGTSTDYWGRPVRKAQRQDAKVAAKIAKSSTVATTASSGL</sequence>
<evidence type="ECO:0000256" key="1">
    <source>
        <dbReference type="SAM" id="MobiDB-lite"/>
    </source>
</evidence>
<feature type="compositionally biased region" description="Low complexity" evidence="1">
    <location>
        <begin position="47"/>
        <end position="60"/>
    </location>
</feature>
<feature type="region of interest" description="Disordered" evidence="1">
    <location>
        <begin position="96"/>
        <end position="118"/>
    </location>
</feature>
<evidence type="ECO:0000313" key="3">
    <source>
        <dbReference type="EMBL" id="PJJ53199.1"/>
    </source>
</evidence>